<accession>A0ABY6J2M1</accession>
<dbReference type="Proteomes" id="UP001162741">
    <property type="component" value="Chromosome"/>
</dbReference>
<reference evidence="2" key="1">
    <citation type="submission" date="2022-10" db="EMBL/GenBank/DDBJ databases">
        <title>Chitinophaga sp. nov., isolated from soil.</title>
        <authorList>
            <person name="Jeon C.O."/>
        </authorList>
    </citation>
    <scope>NUCLEOTIDE SEQUENCE</scope>
    <source>
        <strain evidence="2">R8</strain>
    </source>
</reference>
<dbReference type="EMBL" id="CP107006">
    <property type="protein sequence ID" value="UYQ93905.1"/>
    <property type="molecule type" value="Genomic_DNA"/>
</dbReference>
<name>A0ABY6J2M1_9BACT</name>
<dbReference type="Pfam" id="PF13715">
    <property type="entry name" value="CarbopepD_reg_2"/>
    <property type="match status" value="1"/>
</dbReference>
<protein>
    <submittedName>
        <fullName evidence="2">Carboxypeptidase-like regulatory domain-containing protein</fullName>
    </submittedName>
</protein>
<proteinExistence type="predicted"/>
<feature type="chain" id="PRO_5045975805" evidence="1">
    <location>
        <begin position="21"/>
        <end position="111"/>
    </location>
</feature>
<dbReference type="SUPFAM" id="SSF49464">
    <property type="entry name" value="Carboxypeptidase regulatory domain-like"/>
    <property type="match status" value="1"/>
</dbReference>
<evidence type="ECO:0000256" key="1">
    <source>
        <dbReference type="SAM" id="SignalP"/>
    </source>
</evidence>
<feature type="signal peptide" evidence="1">
    <location>
        <begin position="1"/>
        <end position="20"/>
    </location>
</feature>
<dbReference type="InterPro" id="IPR008969">
    <property type="entry name" value="CarboxyPept-like_regulatory"/>
</dbReference>
<keyword evidence="1" id="KW-0732">Signal</keyword>
<evidence type="ECO:0000313" key="2">
    <source>
        <dbReference type="EMBL" id="UYQ93905.1"/>
    </source>
</evidence>
<gene>
    <name evidence="2" type="ORF">MKQ68_02190</name>
</gene>
<keyword evidence="3" id="KW-1185">Reference proteome</keyword>
<dbReference type="RefSeq" id="WP_264281886.1">
    <property type="nucleotide sequence ID" value="NZ_CP107006.1"/>
</dbReference>
<sequence length="111" mass="11707">MRRILLFVTLLTFTCSSLWAQDKKAVTGTVKDEKGTLLPGVTVLEKGTSNGAATMADGTFKINAAPTATLVISFMGYVAQEVAVNGQASLNVILKEDSKNLNEVVVTALGM</sequence>
<evidence type="ECO:0000313" key="3">
    <source>
        <dbReference type="Proteomes" id="UP001162741"/>
    </source>
</evidence>
<organism evidence="2 3">
    <name type="scientific">Chitinophaga horti</name>
    <dbReference type="NCBI Taxonomy" id="2920382"/>
    <lineage>
        <taxon>Bacteria</taxon>
        <taxon>Pseudomonadati</taxon>
        <taxon>Bacteroidota</taxon>
        <taxon>Chitinophagia</taxon>
        <taxon>Chitinophagales</taxon>
        <taxon>Chitinophagaceae</taxon>
        <taxon>Chitinophaga</taxon>
    </lineage>
</organism>
<dbReference type="Gene3D" id="2.60.40.1120">
    <property type="entry name" value="Carboxypeptidase-like, regulatory domain"/>
    <property type="match status" value="1"/>
</dbReference>